<dbReference type="EMBL" id="GL945475">
    <property type="protein sequence ID" value="EGO03951.1"/>
    <property type="molecule type" value="Genomic_DNA"/>
</dbReference>
<dbReference type="Proteomes" id="UP000008063">
    <property type="component" value="Unassembled WGS sequence"/>
</dbReference>
<proteinExistence type="predicted"/>
<sequence>MVTRSDFPTSPMPVFSGPSLFAGTTESLLSEYFFQRSESWSVPIRGDSDAWASMATLRLLFVVSAAQTPSLPFLQYLDLVDGLPPTRPMGLYQAIPGCLFQSRFLVRSRID</sequence>
<evidence type="ECO:0000313" key="2">
    <source>
        <dbReference type="Proteomes" id="UP000008063"/>
    </source>
</evidence>
<dbReference type="InParanoid" id="F8PL43"/>
<organism evidence="2">
    <name type="scientific">Serpula lacrymans var. lacrymans (strain S7.3)</name>
    <name type="common">Dry rot fungus</name>
    <dbReference type="NCBI Taxonomy" id="936435"/>
    <lineage>
        <taxon>Eukaryota</taxon>
        <taxon>Fungi</taxon>
        <taxon>Dikarya</taxon>
        <taxon>Basidiomycota</taxon>
        <taxon>Agaricomycotina</taxon>
        <taxon>Agaricomycetes</taxon>
        <taxon>Agaricomycetidae</taxon>
        <taxon>Boletales</taxon>
        <taxon>Coniophorineae</taxon>
        <taxon>Serpulaceae</taxon>
        <taxon>Serpula</taxon>
    </lineage>
</organism>
<gene>
    <name evidence="1" type="ORF">SERLA73DRAFT_175657</name>
</gene>
<name>F8PL43_SERL3</name>
<keyword evidence="2" id="KW-1185">Reference proteome</keyword>
<reference evidence="2" key="1">
    <citation type="journal article" date="2011" name="Science">
        <title>The plant cell wall-decomposing machinery underlies the functional diversity of forest fungi.</title>
        <authorList>
            <person name="Eastwood D.C."/>
            <person name="Floudas D."/>
            <person name="Binder M."/>
            <person name="Majcherczyk A."/>
            <person name="Schneider P."/>
            <person name="Aerts A."/>
            <person name="Asiegbu F.O."/>
            <person name="Baker S.E."/>
            <person name="Barry K."/>
            <person name="Bendiksby M."/>
            <person name="Blumentritt M."/>
            <person name="Coutinho P.M."/>
            <person name="Cullen D."/>
            <person name="de Vries R.P."/>
            <person name="Gathman A."/>
            <person name="Goodell B."/>
            <person name="Henrissat B."/>
            <person name="Ihrmark K."/>
            <person name="Kauserud H."/>
            <person name="Kohler A."/>
            <person name="LaButti K."/>
            <person name="Lapidus A."/>
            <person name="Lavin J.L."/>
            <person name="Lee Y.-H."/>
            <person name="Lindquist E."/>
            <person name="Lilly W."/>
            <person name="Lucas S."/>
            <person name="Morin E."/>
            <person name="Murat C."/>
            <person name="Oguiza J.A."/>
            <person name="Park J."/>
            <person name="Pisabarro A.G."/>
            <person name="Riley R."/>
            <person name="Rosling A."/>
            <person name="Salamov A."/>
            <person name="Schmidt O."/>
            <person name="Schmutz J."/>
            <person name="Skrede I."/>
            <person name="Stenlid J."/>
            <person name="Wiebenga A."/>
            <person name="Xie X."/>
            <person name="Kuees U."/>
            <person name="Hibbett D.S."/>
            <person name="Hoffmeister D."/>
            <person name="Hoegberg N."/>
            <person name="Martin F."/>
            <person name="Grigoriev I.V."/>
            <person name="Watkinson S.C."/>
        </authorList>
    </citation>
    <scope>NUCLEOTIDE SEQUENCE [LARGE SCALE GENOMIC DNA]</scope>
    <source>
        <strain evidence="2">strain S7.3</strain>
    </source>
</reference>
<dbReference type="AlphaFoldDB" id="F8PL43"/>
<protein>
    <submittedName>
        <fullName evidence="1">Uncharacterized protein</fullName>
    </submittedName>
</protein>
<accession>F8PL43</accession>
<dbReference type="HOGENOM" id="CLU_2159945_0_0_1"/>
<evidence type="ECO:0000313" key="1">
    <source>
        <dbReference type="EMBL" id="EGO03951.1"/>
    </source>
</evidence>